<evidence type="ECO:0000256" key="2">
    <source>
        <dbReference type="SAM" id="Phobius"/>
    </source>
</evidence>
<name>A0AAE0NNZ6_9PEZI</name>
<dbReference type="Proteomes" id="UP001285441">
    <property type="component" value="Unassembled WGS sequence"/>
</dbReference>
<keyword evidence="2" id="KW-0812">Transmembrane</keyword>
<protein>
    <submittedName>
        <fullName evidence="3">Uncharacterized protein</fullName>
    </submittedName>
</protein>
<proteinExistence type="predicted"/>
<keyword evidence="2" id="KW-1133">Transmembrane helix</keyword>
<accession>A0AAE0NNZ6</accession>
<feature type="transmembrane region" description="Helical" evidence="2">
    <location>
        <begin position="15"/>
        <end position="40"/>
    </location>
</feature>
<feature type="compositionally biased region" description="Basic and acidic residues" evidence="1">
    <location>
        <begin position="135"/>
        <end position="145"/>
    </location>
</feature>
<evidence type="ECO:0000313" key="4">
    <source>
        <dbReference type="Proteomes" id="UP001285441"/>
    </source>
</evidence>
<gene>
    <name evidence="3" type="ORF">B0H63DRAFT_449128</name>
</gene>
<feature type="region of interest" description="Disordered" evidence="1">
    <location>
        <begin position="180"/>
        <end position="210"/>
    </location>
</feature>
<dbReference type="AlphaFoldDB" id="A0AAE0NNZ6"/>
<comment type="caution">
    <text evidence="3">The sequence shown here is derived from an EMBL/GenBank/DDBJ whole genome shotgun (WGS) entry which is preliminary data.</text>
</comment>
<reference evidence="3" key="1">
    <citation type="journal article" date="2023" name="Mol. Phylogenet. Evol.">
        <title>Genome-scale phylogeny and comparative genomics of the fungal order Sordariales.</title>
        <authorList>
            <person name="Hensen N."/>
            <person name="Bonometti L."/>
            <person name="Westerberg I."/>
            <person name="Brannstrom I.O."/>
            <person name="Guillou S."/>
            <person name="Cros-Aarteil S."/>
            <person name="Calhoun S."/>
            <person name="Haridas S."/>
            <person name="Kuo A."/>
            <person name="Mondo S."/>
            <person name="Pangilinan J."/>
            <person name="Riley R."/>
            <person name="LaButti K."/>
            <person name="Andreopoulos B."/>
            <person name="Lipzen A."/>
            <person name="Chen C."/>
            <person name="Yan M."/>
            <person name="Daum C."/>
            <person name="Ng V."/>
            <person name="Clum A."/>
            <person name="Steindorff A."/>
            <person name="Ohm R.A."/>
            <person name="Martin F."/>
            <person name="Silar P."/>
            <person name="Natvig D.O."/>
            <person name="Lalanne C."/>
            <person name="Gautier V."/>
            <person name="Ament-Velasquez S.L."/>
            <person name="Kruys A."/>
            <person name="Hutchinson M.I."/>
            <person name="Powell A.J."/>
            <person name="Barry K."/>
            <person name="Miller A.N."/>
            <person name="Grigoriev I.V."/>
            <person name="Debuchy R."/>
            <person name="Gladieux P."/>
            <person name="Hiltunen Thoren M."/>
            <person name="Johannesson H."/>
        </authorList>
    </citation>
    <scope>NUCLEOTIDE SEQUENCE</scope>
    <source>
        <strain evidence="3">CBS 232.78</strain>
    </source>
</reference>
<keyword evidence="2" id="KW-0472">Membrane</keyword>
<organism evidence="3 4">
    <name type="scientific">Podospora didyma</name>
    <dbReference type="NCBI Taxonomy" id="330526"/>
    <lineage>
        <taxon>Eukaryota</taxon>
        <taxon>Fungi</taxon>
        <taxon>Dikarya</taxon>
        <taxon>Ascomycota</taxon>
        <taxon>Pezizomycotina</taxon>
        <taxon>Sordariomycetes</taxon>
        <taxon>Sordariomycetidae</taxon>
        <taxon>Sordariales</taxon>
        <taxon>Podosporaceae</taxon>
        <taxon>Podospora</taxon>
    </lineage>
</organism>
<sequence length="252" mass="28412">MYRRQDLPGGTDEVIVWNVPSLVIAIVMALFAVTFCIVWIRSHRTVARLRVEIQRLERALAKSVDCRRFLESELERVNMLVQVQSNLSSLGPFDAPSSPESQLTRRSLTSGMAGYGGDIRSPLGELEEDLKRIMQDQQDPRRSSEHTATVGINTLDDDDLDDVPIRNVEEAARDFRRFPSYQPYDFHDDDEYEMPERPTTKNQLHAMPPVGELNAFEAAHAALHRPSSSDAISVVSQKSSRRSVSPSSTDSR</sequence>
<dbReference type="EMBL" id="JAULSW010000004">
    <property type="protein sequence ID" value="KAK3385037.1"/>
    <property type="molecule type" value="Genomic_DNA"/>
</dbReference>
<reference evidence="3" key="2">
    <citation type="submission" date="2023-06" db="EMBL/GenBank/DDBJ databases">
        <authorList>
            <consortium name="Lawrence Berkeley National Laboratory"/>
            <person name="Haridas S."/>
            <person name="Hensen N."/>
            <person name="Bonometti L."/>
            <person name="Westerberg I."/>
            <person name="Brannstrom I.O."/>
            <person name="Guillou S."/>
            <person name="Cros-Aarteil S."/>
            <person name="Calhoun S."/>
            <person name="Kuo A."/>
            <person name="Mondo S."/>
            <person name="Pangilinan J."/>
            <person name="Riley R."/>
            <person name="LaButti K."/>
            <person name="Andreopoulos B."/>
            <person name="Lipzen A."/>
            <person name="Chen C."/>
            <person name="Yanf M."/>
            <person name="Daum C."/>
            <person name="Ng V."/>
            <person name="Clum A."/>
            <person name="Steindorff A."/>
            <person name="Ohm R."/>
            <person name="Martin F."/>
            <person name="Silar P."/>
            <person name="Natvig D."/>
            <person name="Lalanne C."/>
            <person name="Gautier V."/>
            <person name="Ament-velasquez S.L."/>
            <person name="Kruys A."/>
            <person name="Hutchinson M.I."/>
            <person name="Powell A.J."/>
            <person name="Barry K."/>
            <person name="Miller A.N."/>
            <person name="Grigoriev I.V."/>
            <person name="Debuchy R."/>
            <person name="Gladieux P."/>
            <person name="Thoren M.H."/>
            <person name="Johannesson H."/>
        </authorList>
    </citation>
    <scope>NUCLEOTIDE SEQUENCE</scope>
    <source>
        <strain evidence="3">CBS 232.78</strain>
    </source>
</reference>
<evidence type="ECO:0000313" key="3">
    <source>
        <dbReference type="EMBL" id="KAK3385037.1"/>
    </source>
</evidence>
<feature type="region of interest" description="Disordered" evidence="1">
    <location>
        <begin position="222"/>
        <end position="252"/>
    </location>
</feature>
<feature type="region of interest" description="Disordered" evidence="1">
    <location>
        <begin position="135"/>
        <end position="161"/>
    </location>
</feature>
<feature type="compositionally biased region" description="Low complexity" evidence="1">
    <location>
        <begin position="233"/>
        <end position="252"/>
    </location>
</feature>
<keyword evidence="4" id="KW-1185">Reference proteome</keyword>
<evidence type="ECO:0000256" key="1">
    <source>
        <dbReference type="SAM" id="MobiDB-lite"/>
    </source>
</evidence>